<feature type="compositionally biased region" description="Low complexity" evidence="8">
    <location>
        <begin position="124"/>
        <end position="138"/>
    </location>
</feature>
<dbReference type="CDD" id="cd00104">
    <property type="entry name" value="KAZAL_FS"/>
    <property type="match status" value="1"/>
</dbReference>
<feature type="signal peptide" evidence="9">
    <location>
        <begin position="1"/>
        <end position="29"/>
    </location>
</feature>
<dbReference type="InterPro" id="IPR001999">
    <property type="entry name" value="Osteonectin_CS"/>
</dbReference>
<evidence type="ECO:0000256" key="7">
    <source>
        <dbReference type="ARBA" id="ARBA00023180"/>
    </source>
</evidence>
<organism evidence="12 13">
    <name type="scientific">Petromyzon marinus</name>
    <name type="common">Sea lamprey</name>
    <dbReference type="NCBI Taxonomy" id="7757"/>
    <lineage>
        <taxon>Eukaryota</taxon>
        <taxon>Metazoa</taxon>
        <taxon>Chordata</taxon>
        <taxon>Craniata</taxon>
        <taxon>Vertebrata</taxon>
        <taxon>Cyclostomata</taxon>
        <taxon>Hyperoartia</taxon>
        <taxon>Petromyzontiformes</taxon>
        <taxon>Petromyzontidae</taxon>
        <taxon>Petromyzon</taxon>
    </lineage>
</organism>
<evidence type="ECO:0000256" key="4">
    <source>
        <dbReference type="ARBA" id="ARBA00022737"/>
    </source>
</evidence>
<evidence type="ECO:0000313" key="13">
    <source>
        <dbReference type="RefSeq" id="XP_032804538.1"/>
    </source>
</evidence>
<dbReference type="InterPro" id="IPR002350">
    <property type="entry name" value="Kazal_dom"/>
</dbReference>
<dbReference type="FunFam" id="3.90.290.10:FF:000013">
    <property type="entry name" value="Follistatin a"/>
    <property type="match status" value="1"/>
</dbReference>
<dbReference type="SMART" id="SM00280">
    <property type="entry name" value="KAZAL"/>
    <property type="match status" value="2"/>
</dbReference>
<keyword evidence="3 9" id="KW-0732">Signal</keyword>
<dbReference type="Pfam" id="PF09289">
    <property type="entry name" value="FOLN"/>
    <property type="match status" value="1"/>
</dbReference>
<evidence type="ECO:0000259" key="10">
    <source>
        <dbReference type="PROSITE" id="PS51364"/>
    </source>
</evidence>
<dbReference type="PROSITE" id="PS00612">
    <property type="entry name" value="OSTEONECTIN_1"/>
    <property type="match status" value="1"/>
</dbReference>
<dbReference type="GO" id="GO:0050840">
    <property type="term" value="F:extracellular matrix binding"/>
    <property type="evidence" value="ECO:0007669"/>
    <property type="project" value="TreeGrafter"/>
</dbReference>
<dbReference type="AlphaFoldDB" id="A0AAJ7SRZ7"/>
<keyword evidence="4" id="KW-0677">Repeat</keyword>
<dbReference type="GO" id="GO:0005615">
    <property type="term" value="C:extracellular space"/>
    <property type="evidence" value="ECO:0007669"/>
    <property type="project" value="InterPro"/>
</dbReference>
<dbReference type="Pfam" id="PF21333">
    <property type="entry name" value="FST_N"/>
    <property type="match status" value="1"/>
</dbReference>
<proteinExistence type="inferred from homology"/>
<dbReference type="KEGG" id="pmrn:116939815"/>
<dbReference type="SMART" id="SM00274">
    <property type="entry name" value="FOLN"/>
    <property type="match status" value="2"/>
</dbReference>
<feature type="chain" id="PRO_5042593828" evidence="9">
    <location>
        <begin position="30"/>
        <end position="262"/>
    </location>
</feature>
<evidence type="ECO:0000256" key="1">
    <source>
        <dbReference type="ARBA" id="ARBA00004498"/>
    </source>
</evidence>
<evidence type="ECO:0000256" key="9">
    <source>
        <dbReference type="SAM" id="SignalP"/>
    </source>
</evidence>
<keyword evidence="12" id="KW-1185">Reference proteome</keyword>
<keyword evidence="6" id="KW-1015">Disulfide bond</keyword>
<name>A0AAJ7SRZ7_PETMA</name>
<evidence type="ECO:0000313" key="12">
    <source>
        <dbReference type="Proteomes" id="UP001318040"/>
    </source>
</evidence>
<dbReference type="PANTHER" id="PTHR13866:SF29">
    <property type="entry name" value="FOLLISTATIN"/>
    <property type="match status" value="1"/>
</dbReference>
<dbReference type="GO" id="GO:0005518">
    <property type="term" value="F:collagen binding"/>
    <property type="evidence" value="ECO:0007669"/>
    <property type="project" value="TreeGrafter"/>
</dbReference>
<protein>
    <submittedName>
        <fullName evidence="13">Follistatin-A-like</fullName>
    </submittedName>
</protein>
<reference evidence="13" key="1">
    <citation type="submission" date="2025-08" db="UniProtKB">
        <authorList>
            <consortium name="RefSeq"/>
        </authorList>
    </citation>
    <scope>IDENTIFICATION</scope>
    <source>
        <tissue evidence="13">Sperm</tissue>
    </source>
</reference>
<accession>A0AAJ7SRZ7</accession>
<keyword evidence="5" id="KW-0106">Calcium</keyword>
<feature type="domain" description="Kazal-like" evidence="11">
    <location>
        <begin position="209"/>
        <end position="261"/>
    </location>
</feature>
<dbReference type="RefSeq" id="XP_032804538.1">
    <property type="nucleotide sequence ID" value="XM_032948647.1"/>
</dbReference>
<comment type="subcellular location">
    <subcellularLocation>
        <location evidence="1">Secreted</location>
        <location evidence="1">Extracellular space</location>
        <location evidence="1">Extracellular matrix</location>
    </subcellularLocation>
</comment>
<dbReference type="InterPro" id="IPR036773">
    <property type="entry name" value="TB_dom_sf"/>
</dbReference>
<feature type="domain" description="TB" evidence="10">
    <location>
        <begin position="30"/>
        <end position="91"/>
    </location>
</feature>
<sequence length="262" mass="27782">MSRHCGVPLKTLLFLATLCQLMLETPVRAGNCWLQQGANGRCQGLLMSAVSREECCRGGRAGTAWTRQDVSSGLLFRWLVFSKGAPDCQPCKETCDSVECGPGKQCKLSRRSRPRCVCAPQCPRGATGSTSGGSSTSPAAPPAAPRGPVCGSDGQTYRHECALLRARCRLGQTTLHVQYQGKCRKSCRDVQCSGSASCVLDQSGAAHCVECGSRPCREASGPDAALCSRDGRTYASLCHLRRAACLRGRAIAVAHPGSCNSR</sequence>
<dbReference type="Gene3D" id="3.30.60.30">
    <property type="match status" value="2"/>
</dbReference>
<feature type="region of interest" description="Disordered" evidence="8">
    <location>
        <begin position="124"/>
        <end position="147"/>
    </location>
</feature>
<evidence type="ECO:0000256" key="8">
    <source>
        <dbReference type="SAM" id="MobiDB-lite"/>
    </source>
</evidence>
<dbReference type="SUPFAM" id="SSF57581">
    <property type="entry name" value="TB module/8-cys domain"/>
    <property type="match status" value="1"/>
</dbReference>
<dbReference type="PANTHER" id="PTHR13866">
    <property type="entry name" value="SPARC OSTEONECTIN"/>
    <property type="match status" value="1"/>
</dbReference>
<dbReference type="Proteomes" id="UP001318040">
    <property type="component" value="Chromosome 1"/>
</dbReference>
<dbReference type="GO" id="GO:0005509">
    <property type="term" value="F:calcium ion binding"/>
    <property type="evidence" value="ECO:0007669"/>
    <property type="project" value="TreeGrafter"/>
</dbReference>
<dbReference type="Pfam" id="PF07648">
    <property type="entry name" value="Kazal_2"/>
    <property type="match status" value="2"/>
</dbReference>
<dbReference type="Gene3D" id="3.90.290.10">
    <property type="entry name" value="TGF-beta binding (TB) domain"/>
    <property type="match status" value="1"/>
</dbReference>
<dbReference type="GeneID" id="116939815"/>
<evidence type="ECO:0000256" key="5">
    <source>
        <dbReference type="ARBA" id="ARBA00022837"/>
    </source>
</evidence>
<evidence type="ECO:0000256" key="3">
    <source>
        <dbReference type="ARBA" id="ARBA00022729"/>
    </source>
</evidence>
<dbReference type="PROSITE" id="PS51364">
    <property type="entry name" value="TB"/>
    <property type="match status" value="1"/>
</dbReference>
<comment type="similarity">
    <text evidence="2">Belongs to the SPARC family.</text>
</comment>
<keyword evidence="7" id="KW-0325">Glycoprotein</keyword>
<dbReference type="SUPFAM" id="SSF100895">
    <property type="entry name" value="Kazal-type serine protease inhibitors"/>
    <property type="match status" value="2"/>
</dbReference>
<dbReference type="InterPro" id="IPR017878">
    <property type="entry name" value="TB_dom"/>
</dbReference>
<evidence type="ECO:0000256" key="6">
    <source>
        <dbReference type="ARBA" id="ARBA00023157"/>
    </source>
</evidence>
<dbReference type="PROSITE" id="PS51465">
    <property type="entry name" value="KAZAL_2"/>
    <property type="match status" value="2"/>
</dbReference>
<feature type="domain" description="Kazal-like" evidence="11">
    <location>
        <begin position="142"/>
        <end position="185"/>
    </location>
</feature>
<dbReference type="InterPro" id="IPR015369">
    <property type="entry name" value="Follistatin/Osteonectin_EGF"/>
</dbReference>
<evidence type="ECO:0000259" key="11">
    <source>
        <dbReference type="PROSITE" id="PS51465"/>
    </source>
</evidence>
<evidence type="ECO:0000256" key="2">
    <source>
        <dbReference type="ARBA" id="ARBA00006404"/>
    </source>
</evidence>
<dbReference type="SUPFAM" id="SSF57196">
    <property type="entry name" value="EGF/Laminin"/>
    <property type="match status" value="1"/>
</dbReference>
<dbReference type="InterPro" id="IPR003645">
    <property type="entry name" value="Fol_N"/>
</dbReference>
<gene>
    <name evidence="13" type="primary">LOC116939815</name>
</gene>
<dbReference type="InterPro" id="IPR036058">
    <property type="entry name" value="Kazal_dom_sf"/>
</dbReference>